<evidence type="ECO:0000313" key="2">
    <source>
        <dbReference type="Proteomes" id="UP000295023"/>
    </source>
</evidence>
<keyword evidence="2" id="KW-1185">Reference proteome</keyword>
<dbReference type="RefSeq" id="WP_132294049.1">
    <property type="nucleotide sequence ID" value="NZ_SKBM01000025.1"/>
</dbReference>
<dbReference type="Proteomes" id="UP000295023">
    <property type="component" value="Unassembled WGS sequence"/>
</dbReference>
<dbReference type="InterPro" id="IPR011664">
    <property type="entry name" value="Abi_system_AbiD/AbiF-like"/>
</dbReference>
<comment type="caution">
    <text evidence="1">The sequence shown here is derived from an EMBL/GenBank/DDBJ whole genome shotgun (WGS) entry which is preliminary data.</text>
</comment>
<accession>A0A4V2WJS9</accession>
<gene>
    <name evidence="1" type="ORF">EXY23_20670</name>
</gene>
<reference evidence="1 2" key="1">
    <citation type="submission" date="2019-03" db="EMBL/GenBank/DDBJ databases">
        <title>Paracraurococcus aquatilis NE82 genome sequence.</title>
        <authorList>
            <person name="Zhao Y."/>
            <person name="Du Z."/>
        </authorList>
    </citation>
    <scope>NUCLEOTIDE SEQUENCE [LARGE SCALE GENOMIC DNA]</scope>
    <source>
        <strain evidence="1 2">NE82</strain>
    </source>
</reference>
<organism evidence="1 2">
    <name type="scientific">Roseicella aquatilis</name>
    <dbReference type="NCBI Taxonomy" id="2527868"/>
    <lineage>
        <taxon>Bacteria</taxon>
        <taxon>Pseudomonadati</taxon>
        <taxon>Pseudomonadota</taxon>
        <taxon>Alphaproteobacteria</taxon>
        <taxon>Acetobacterales</taxon>
        <taxon>Roseomonadaceae</taxon>
        <taxon>Roseicella</taxon>
    </lineage>
</organism>
<dbReference type="Pfam" id="PF07751">
    <property type="entry name" value="Abi_2"/>
    <property type="match status" value="1"/>
</dbReference>
<proteinExistence type="predicted"/>
<evidence type="ECO:0000313" key="1">
    <source>
        <dbReference type="EMBL" id="TCZ55748.1"/>
    </source>
</evidence>
<sequence>MAARIYSRPALSVDDQLARLRARGMLIVDEPLARHTLTVVSYYRFTDYAQPLLDPAASTICYRAGTGFEDVLTIVHFDEALRGLLLPVLERIEIAARTVISNDMSVRHGPHWYLDAAHYSDPVRSGETIARIQADIGHTDPRKRHASVRQYYEDYDQPAMPPSWMVFEALPFGTVANIYRNLNGHTHQYRIAKAFGLPHQLVGSWLFACSYLRNLVAHHGRVWNRVFTIKPHVHTPHKAYMDGRNDRLFGFCVVLQLLNKAISMETGFATQLGALLEAYPALPLEAMAFPDGWAKRPLWQEKLRRPPPPLPAMASLPITP</sequence>
<dbReference type="OrthoDB" id="5363652at2"/>
<dbReference type="AlphaFoldDB" id="A0A4V2WJS9"/>
<dbReference type="EMBL" id="SKBM01000025">
    <property type="protein sequence ID" value="TCZ55748.1"/>
    <property type="molecule type" value="Genomic_DNA"/>
</dbReference>
<name>A0A4V2WJS9_9PROT</name>
<protein>
    <submittedName>
        <fullName evidence="1">Abi family protein</fullName>
    </submittedName>
</protein>